<keyword evidence="17" id="KW-1185">Reference proteome</keyword>
<dbReference type="SUPFAM" id="SSF47323">
    <property type="entry name" value="Anticodon-binding domain of a subclass of class I aminoacyl-tRNA synthetases"/>
    <property type="match status" value="1"/>
</dbReference>
<evidence type="ECO:0000313" key="17">
    <source>
        <dbReference type="Proteomes" id="UP000242146"/>
    </source>
</evidence>
<sequence>MTVGQWHRSQVFRQRLFYSCSLRSYTTMPSKPARPMAESYSASQVEQGWYDWWESQGFNTKSSKDYNTACKTDPSKPFTMITPPPNITGSLHIGHALTVSLEDAFVRWRRMHGDQVQWIPGTDHAGIGTQSVVEKMLMKERKLTRHDLGREAFVDEIWQWRQKYGDRILQQIRRMGASVDWPNAFFTMDDTRYQAVQNAFIRLYNDDMIYRDTRLVNWCCALETVISDIEVDYVDIHGSTKLPVPGHPQGVEFGVLHQFAYPVVHPCPGDPKELVISTTRIETMLGDCAVAVHPDDPRYKSLHGKSVYHPVAGKELPIICDDQLVEMEFGTGVVKITPAHDPSDFACAKRHQLPIVSMFDKEGRLNEKCGVPDFIGQDRFDIRGSVVEKLKQMGLYRGKNDKHEMRVALCSRSGDVIEPLLQPQWYLRCSKLADICKRQVTHGEISIIPGYHKQEWFRWLDNIQDWCISRQLWWGHEIPAYKATLQLAQQGISDQEIWVAAINDNDARGEVCQFLEQQDLAPDTPFQLTKDEDVLDTWFSSGLLPMSALGWTGRPEEPLPERYPLQVMETGFDILFFWVARMAMLGNYFTGAAPFKDILLHGMVRDAQGRKMSKSLGNVIDPLHVIDGVDLDTLKANVLHSNLPEREIKTSLRNLEKEYPTGIPACGTDALRFALISYSRQARQINLDISNVVQTSHFCNKLWNLCKYGFHRLEAQPYTWELPSDPAPLSLANRYILSRMADAVAKVDEGFQQYRLCDATDAVRYFIVDDVCDVYVEFSKTLLNSPVMDAKEKEATLSILQSCLDVALRLAHPFMPFVTEELWQQMKQKLPFLSQSMSPTIMLESYPTPAQFALYKDAKVEADFEVVLSIIHASRSVRQGHQISVAKPLPFVIVCEDESMSQGTLVRYLDDIQKFVKASSIKVMNYHDDNSEPWTSKVIHGKLKIMVPSKELLRAQLERAGANGTSHATLIQERQDKLAKKLLKVTRDLDRLRAKMAKSGYEAAVPVDVKEKNRQREELLVLELETLEHDREVLATFKQ</sequence>
<dbReference type="InterPro" id="IPR033705">
    <property type="entry name" value="Anticodon_Ia_Val"/>
</dbReference>
<dbReference type="NCBIfam" id="TIGR00422">
    <property type="entry name" value="valS"/>
    <property type="match status" value="1"/>
</dbReference>
<keyword evidence="7 13" id="KW-0067">ATP-binding</keyword>
<dbReference type="SUPFAM" id="SSF52374">
    <property type="entry name" value="Nucleotidylyl transferase"/>
    <property type="match status" value="1"/>
</dbReference>
<dbReference type="GO" id="GO:0005829">
    <property type="term" value="C:cytosol"/>
    <property type="evidence" value="ECO:0007669"/>
    <property type="project" value="TreeGrafter"/>
</dbReference>
<evidence type="ECO:0000256" key="6">
    <source>
        <dbReference type="ARBA" id="ARBA00022741"/>
    </source>
</evidence>
<evidence type="ECO:0000256" key="1">
    <source>
        <dbReference type="ARBA" id="ARBA00004496"/>
    </source>
</evidence>
<dbReference type="GO" id="GO:0004832">
    <property type="term" value="F:valine-tRNA ligase activity"/>
    <property type="evidence" value="ECO:0007669"/>
    <property type="project" value="UniProtKB-EC"/>
</dbReference>
<dbReference type="Pfam" id="PF00133">
    <property type="entry name" value="tRNA-synt_1"/>
    <property type="match status" value="1"/>
</dbReference>
<evidence type="ECO:0000313" key="16">
    <source>
        <dbReference type="EMBL" id="ORX45111.1"/>
    </source>
</evidence>
<dbReference type="FunFam" id="3.40.50.620:FF:000020">
    <property type="entry name" value="Valine--tRNA ligase, mitochondrial"/>
    <property type="match status" value="1"/>
</dbReference>
<proteinExistence type="inferred from homology"/>
<dbReference type="EC" id="6.1.1.9" evidence="3"/>
<dbReference type="CDD" id="cd00817">
    <property type="entry name" value="ValRS_core"/>
    <property type="match status" value="1"/>
</dbReference>
<keyword evidence="4" id="KW-0963">Cytoplasm</keyword>
<evidence type="ECO:0000256" key="3">
    <source>
        <dbReference type="ARBA" id="ARBA00013169"/>
    </source>
</evidence>
<dbReference type="InterPro" id="IPR002300">
    <property type="entry name" value="aa-tRNA-synth_Ia"/>
</dbReference>
<dbReference type="InterPro" id="IPR014729">
    <property type="entry name" value="Rossmann-like_a/b/a_fold"/>
</dbReference>
<dbReference type="FunFam" id="3.90.740.10:FF:000005">
    <property type="entry name" value="Valine--tRNA ligase, mitochondrial"/>
    <property type="match status" value="1"/>
</dbReference>
<evidence type="ECO:0000256" key="10">
    <source>
        <dbReference type="ARBA" id="ARBA00029936"/>
    </source>
</evidence>
<comment type="similarity">
    <text evidence="2 13">Belongs to the class-I aminoacyl-tRNA synthetase family.</text>
</comment>
<evidence type="ECO:0000256" key="7">
    <source>
        <dbReference type="ARBA" id="ARBA00022840"/>
    </source>
</evidence>
<evidence type="ECO:0000256" key="9">
    <source>
        <dbReference type="ARBA" id="ARBA00023146"/>
    </source>
</evidence>
<dbReference type="STRING" id="101127.A0A1X2G4W2"/>
<dbReference type="Gene3D" id="3.90.740.10">
    <property type="entry name" value="Valyl/Leucyl/Isoleucyl-tRNA synthetase, editing domain"/>
    <property type="match status" value="1"/>
</dbReference>
<dbReference type="GO" id="GO:0005524">
    <property type="term" value="F:ATP binding"/>
    <property type="evidence" value="ECO:0007669"/>
    <property type="project" value="UniProtKB-KW"/>
</dbReference>
<dbReference type="EMBL" id="MCGT01000044">
    <property type="protein sequence ID" value="ORX45111.1"/>
    <property type="molecule type" value="Genomic_DNA"/>
</dbReference>
<dbReference type="NCBIfam" id="NF004349">
    <property type="entry name" value="PRK05729.1"/>
    <property type="match status" value="1"/>
</dbReference>
<dbReference type="OrthoDB" id="629407at2759"/>
<name>A0A1X2G4W2_9FUNG</name>
<keyword evidence="5 13" id="KW-0436">Ligase</keyword>
<dbReference type="FunFam" id="3.40.50.620:FF:000078">
    <property type="entry name" value="Valine--tRNA ligase, mitochondrial"/>
    <property type="match status" value="1"/>
</dbReference>
<dbReference type="InterPro" id="IPR002303">
    <property type="entry name" value="Valyl-tRNA_ligase"/>
</dbReference>
<comment type="catalytic activity">
    <reaction evidence="11">
        <text>tRNA(Val) + L-valine + ATP = L-valyl-tRNA(Val) + AMP + diphosphate</text>
        <dbReference type="Rhea" id="RHEA:10704"/>
        <dbReference type="Rhea" id="RHEA-COMP:9672"/>
        <dbReference type="Rhea" id="RHEA-COMP:9708"/>
        <dbReference type="ChEBI" id="CHEBI:30616"/>
        <dbReference type="ChEBI" id="CHEBI:33019"/>
        <dbReference type="ChEBI" id="CHEBI:57762"/>
        <dbReference type="ChEBI" id="CHEBI:78442"/>
        <dbReference type="ChEBI" id="CHEBI:78537"/>
        <dbReference type="ChEBI" id="CHEBI:456215"/>
        <dbReference type="EC" id="6.1.1.9"/>
    </reaction>
</comment>
<gene>
    <name evidence="16" type="ORF">DM01DRAFT_1328755</name>
</gene>
<evidence type="ECO:0000259" key="14">
    <source>
        <dbReference type="Pfam" id="PF00133"/>
    </source>
</evidence>
<dbReference type="PROSITE" id="PS00178">
    <property type="entry name" value="AA_TRNA_LIGASE_I"/>
    <property type="match status" value="1"/>
</dbReference>
<evidence type="ECO:0000256" key="2">
    <source>
        <dbReference type="ARBA" id="ARBA00005594"/>
    </source>
</evidence>
<evidence type="ECO:0000256" key="12">
    <source>
        <dbReference type="ARBA" id="ARBA00072234"/>
    </source>
</evidence>
<dbReference type="CDD" id="cd07962">
    <property type="entry name" value="Anticodon_Ia_Val"/>
    <property type="match status" value="1"/>
</dbReference>
<organism evidence="16 17">
    <name type="scientific">Hesseltinella vesiculosa</name>
    <dbReference type="NCBI Taxonomy" id="101127"/>
    <lineage>
        <taxon>Eukaryota</taxon>
        <taxon>Fungi</taxon>
        <taxon>Fungi incertae sedis</taxon>
        <taxon>Mucoromycota</taxon>
        <taxon>Mucoromycotina</taxon>
        <taxon>Mucoromycetes</taxon>
        <taxon>Mucorales</taxon>
        <taxon>Cunninghamellaceae</taxon>
        <taxon>Hesseltinella</taxon>
    </lineage>
</organism>
<dbReference type="InterPro" id="IPR009008">
    <property type="entry name" value="Val/Leu/Ile-tRNA-synth_edit"/>
</dbReference>
<dbReference type="PANTHER" id="PTHR11946:SF109">
    <property type="entry name" value="VALINE--TRNA LIGASE"/>
    <property type="match status" value="1"/>
</dbReference>
<reference evidence="16 17" key="1">
    <citation type="submission" date="2016-07" db="EMBL/GenBank/DDBJ databases">
        <title>Pervasive Adenine N6-methylation of Active Genes in Fungi.</title>
        <authorList>
            <consortium name="DOE Joint Genome Institute"/>
            <person name="Mondo S.J."/>
            <person name="Dannebaum R.O."/>
            <person name="Kuo R.C."/>
            <person name="Labutti K."/>
            <person name="Haridas S."/>
            <person name="Kuo A."/>
            <person name="Salamov A."/>
            <person name="Ahrendt S.R."/>
            <person name="Lipzen A."/>
            <person name="Sullivan W."/>
            <person name="Andreopoulos W.B."/>
            <person name="Clum A."/>
            <person name="Lindquist E."/>
            <person name="Daum C."/>
            <person name="Ramamoorthy G.K."/>
            <person name="Gryganskyi A."/>
            <person name="Culley D."/>
            <person name="Magnuson J.K."/>
            <person name="James T.Y."/>
            <person name="O'Malley M.A."/>
            <person name="Stajich J.E."/>
            <person name="Spatafora J.W."/>
            <person name="Visel A."/>
            <person name="Grigoriev I.V."/>
        </authorList>
    </citation>
    <scope>NUCLEOTIDE SEQUENCE [LARGE SCALE GENOMIC DNA]</scope>
    <source>
        <strain evidence="16 17">NRRL 3301</strain>
    </source>
</reference>
<feature type="domain" description="Methionyl/Valyl/Leucyl/Isoleucyl-tRNA synthetase anticodon-binding" evidence="15">
    <location>
        <begin position="733"/>
        <end position="891"/>
    </location>
</feature>
<evidence type="ECO:0000256" key="11">
    <source>
        <dbReference type="ARBA" id="ARBA00047552"/>
    </source>
</evidence>
<comment type="caution">
    <text evidence="16">The sequence shown here is derived from an EMBL/GenBank/DDBJ whole genome shotgun (WGS) entry which is preliminary data.</text>
</comment>
<evidence type="ECO:0000256" key="8">
    <source>
        <dbReference type="ARBA" id="ARBA00022917"/>
    </source>
</evidence>
<accession>A0A1X2G4W2</accession>
<dbReference type="HAMAP" id="MF_02004">
    <property type="entry name" value="Val_tRNA_synth_type1"/>
    <property type="match status" value="1"/>
</dbReference>
<feature type="domain" description="Aminoacyl-tRNA synthetase class Ia" evidence="14">
    <location>
        <begin position="49"/>
        <end position="688"/>
    </location>
</feature>
<keyword evidence="6 13" id="KW-0547">Nucleotide-binding</keyword>
<dbReference type="Proteomes" id="UP000242146">
    <property type="component" value="Unassembled WGS sequence"/>
</dbReference>
<dbReference type="InterPro" id="IPR001412">
    <property type="entry name" value="aa-tRNA-synth_I_CS"/>
</dbReference>
<evidence type="ECO:0000256" key="13">
    <source>
        <dbReference type="RuleBase" id="RU363035"/>
    </source>
</evidence>
<keyword evidence="8 13" id="KW-0648">Protein biosynthesis</keyword>
<evidence type="ECO:0000256" key="5">
    <source>
        <dbReference type="ARBA" id="ARBA00022598"/>
    </source>
</evidence>
<comment type="subcellular location">
    <subcellularLocation>
        <location evidence="1">Cytoplasm</location>
    </subcellularLocation>
</comment>
<dbReference type="PRINTS" id="PR00986">
    <property type="entry name" value="TRNASYNTHVAL"/>
</dbReference>
<keyword evidence="9 13" id="KW-0030">Aminoacyl-tRNA synthetase</keyword>
<evidence type="ECO:0000259" key="15">
    <source>
        <dbReference type="Pfam" id="PF08264"/>
    </source>
</evidence>
<dbReference type="InterPro" id="IPR013155">
    <property type="entry name" value="M/V/L/I-tRNA-synth_anticd-bd"/>
</dbReference>
<dbReference type="Gene3D" id="3.40.50.620">
    <property type="entry name" value="HUPs"/>
    <property type="match status" value="2"/>
</dbReference>
<dbReference type="GO" id="GO:0002161">
    <property type="term" value="F:aminoacyl-tRNA deacylase activity"/>
    <property type="evidence" value="ECO:0007669"/>
    <property type="project" value="InterPro"/>
</dbReference>
<dbReference type="Gene3D" id="1.10.730.10">
    <property type="entry name" value="Isoleucyl-tRNA Synthetase, Domain 1"/>
    <property type="match status" value="1"/>
</dbReference>
<dbReference type="Pfam" id="PF08264">
    <property type="entry name" value="Anticodon_1"/>
    <property type="match status" value="1"/>
</dbReference>
<evidence type="ECO:0000256" key="4">
    <source>
        <dbReference type="ARBA" id="ARBA00022490"/>
    </source>
</evidence>
<dbReference type="AlphaFoldDB" id="A0A1X2G4W2"/>
<protein>
    <recommendedName>
        <fullName evidence="12">Probable valine--tRNA ligase, cytoplasmic</fullName>
        <ecNumber evidence="3">6.1.1.9</ecNumber>
    </recommendedName>
    <alternativeName>
        <fullName evidence="10">Valyl-tRNA synthetase</fullName>
    </alternativeName>
</protein>
<dbReference type="InterPro" id="IPR009080">
    <property type="entry name" value="tRNAsynth_Ia_anticodon-bd"/>
</dbReference>
<dbReference type="GO" id="GO:0006438">
    <property type="term" value="P:valyl-tRNA aminoacylation"/>
    <property type="evidence" value="ECO:0007669"/>
    <property type="project" value="InterPro"/>
</dbReference>
<dbReference type="PANTHER" id="PTHR11946">
    <property type="entry name" value="VALYL-TRNA SYNTHETASES"/>
    <property type="match status" value="1"/>
</dbReference>
<dbReference type="SUPFAM" id="SSF50677">
    <property type="entry name" value="ValRS/IleRS/LeuRS editing domain"/>
    <property type="match status" value="1"/>
</dbReference>